<protein>
    <recommendedName>
        <fullName evidence="2">Integrase catalytic domain-containing protein</fullName>
    </recommendedName>
</protein>
<evidence type="ECO:0000259" key="2">
    <source>
        <dbReference type="PROSITE" id="PS50994"/>
    </source>
</evidence>
<name>A0ABU9GVX1_9GAMM</name>
<evidence type="ECO:0000313" key="4">
    <source>
        <dbReference type="Proteomes" id="UP001371391"/>
    </source>
</evidence>
<dbReference type="Proteomes" id="UP001371391">
    <property type="component" value="Unassembled WGS sequence"/>
</dbReference>
<keyword evidence="4" id="KW-1185">Reference proteome</keyword>
<reference evidence="3 4" key="1">
    <citation type="submission" date="2024-02" db="EMBL/GenBank/DDBJ databases">
        <title>Bacteria isolated from the canopy kelp, Nereocystis luetkeana.</title>
        <authorList>
            <person name="Pfister C.A."/>
            <person name="Younker I.T."/>
            <person name="Light S.H."/>
        </authorList>
    </citation>
    <scope>NUCLEOTIDE SEQUENCE [LARGE SCALE GENOMIC DNA]</scope>
    <source>
        <strain evidence="3 4">TI.1.03</strain>
    </source>
</reference>
<feature type="compositionally biased region" description="Basic residues" evidence="1">
    <location>
        <begin position="588"/>
        <end position="602"/>
    </location>
</feature>
<gene>
    <name evidence="3" type="ORF">V6257_01710</name>
</gene>
<proteinExistence type="predicted"/>
<accession>A0ABU9GVX1</accession>
<evidence type="ECO:0000256" key="1">
    <source>
        <dbReference type="SAM" id="MobiDB-lite"/>
    </source>
</evidence>
<dbReference type="InterPro" id="IPR001584">
    <property type="entry name" value="Integrase_cat-core"/>
</dbReference>
<dbReference type="InterPro" id="IPR036397">
    <property type="entry name" value="RNaseH_sf"/>
</dbReference>
<feature type="domain" description="Integrase catalytic" evidence="2">
    <location>
        <begin position="260"/>
        <end position="464"/>
    </location>
</feature>
<feature type="region of interest" description="Disordered" evidence="1">
    <location>
        <begin position="572"/>
        <end position="634"/>
    </location>
</feature>
<dbReference type="SUPFAM" id="SSF53098">
    <property type="entry name" value="Ribonuclease H-like"/>
    <property type="match status" value="1"/>
</dbReference>
<sequence length="665" mass="74983">MTEMSLNEGMKFRIDDSLYVIDALQHSSLSNSIFFSPLDETLTKIAPANVKVLTRSELMKKLINNEASFYDSSTNQLTVESLLSDNQIKNQEMWHNFVEEHIARHSKNLTKVDNIDESIALFDWPNYGSSCFSRSTCQAKVKAYIDSNRDPRKLINLGATSRKGKARFTQETEDLINDHFTDHYLIRSDITAKSANKIADGIRSKVAQLNKVEPDKYPKTPSKSSIYRRLEALEAVLISNKTLSKQQNKLLRYKIGREFIVENPLDRIEMDAIYINLGIKNESGAYLGTLVVMVAIDTCTRCIVGYSVSVGKRVSESADLAIECLKSIVALKENEFWPCHGVPVKLITDATTAALGNEYKRMALGLGVMPVINESASPWRKPFIESFFRTLRREFLSELPGYLGSKTRVNNAHLEQGETAESHAVMTLKEFDEELQKFITETYHKSGHGGLNQRSPIDVWHEKVSKNPLLICRLKSPFSPDKFRGGVSKNHTLYKNGFIKLKNEQYASSELKEISMSGVKKVDCFYSNIDTSSIVVKANEETFVVPIRACNHHDGVGAQQAELDAARINKFSESEVSPRQHYTYQSGKKTKKGLQSFKKVKAKQAEEKEQATGRKQPKRTKVDNAKSIKMNSSKAHEQILNAINRIDVDDTDIPAMPEFNVGDEL</sequence>
<comment type="caution">
    <text evidence="3">The sequence shown here is derived from an EMBL/GenBank/DDBJ whole genome shotgun (WGS) entry which is preliminary data.</text>
</comment>
<dbReference type="Gene3D" id="3.30.420.10">
    <property type="entry name" value="Ribonuclease H-like superfamily/Ribonuclease H"/>
    <property type="match status" value="1"/>
</dbReference>
<evidence type="ECO:0000313" key="3">
    <source>
        <dbReference type="EMBL" id="MEL0653735.1"/>
    </source>
</evidence>
<feature type="compositionally biased region" description="Basic and acidic residues" evidence="1">
    <location>
        <begin position="603"/>
        <end position="612"/>
    </location>
</feature>
<feature type="region of interest" description="Disordered" evidence="1">
    <location>
        <begin position="646"/>
        <end position="665"/>
    </location>
</feature>
<organism evidence="3 4">
    <name type="scientific">Pseudoalteromonas issachenkonii</name>
    <dbReference type="NCBI Taxonomy" id="152297"/>
    <lineage>
        <taxon>Bacteria</taxon>
        <taxon>Pseudomonadati</taxon>
        <taxon>Pseudomonadota</taxon>
        <taxon>Gammaproteobacteria</taxon>
        <taxon>Alteromonadales</taxon>
        <taxon>Pseudoalteromonadaceae</taxon>
        <taxon>Pseudoalteromonas</taxon>
    </lineage>
</organism>
<dbReference type="RefSeq" id="WP_341601310.1">
    <property type="nucleotide sequence ID" value="NZ_JBAKAW010000002.1"/>
</dbReference>
<dbReference type="EMBL" id="JBAKAW010000002">
    <property type="protein sequence ID" value="MEL0653735.1"/>
    <property type="molecule type" value="Genomic_DNA"/>
</dbReference>
<dbReference type="InterPro" id="IPR012337">
    <property type="entry name" value="RNaseH-like_sf"/>
</dbReference>
<dbReference type="PROSITE" id="PS50994">
    <property type="entry name" value="INTEGRASE"/>
    <property type="match status" value="1"/>
</dbReference>